<reference evidence="11 12" key="1">
    <citation type="journal article" date="2018" name="Sci. Rep.">
        <title>Raphidocelis subcapitata (=Pseudokirchneriella subcapitata) provides an insight into genome evolution and environmental adaptations in the Sphaeropleales.</title>
        <authorList>
            <person name="Suzuki S."/>
            <person name="Yamaguchi H."/>
            <person name="Nakajima N."/>
            <person name="Kawachi M."/>
        </authorList>
    </citation>
    <scope>NUCLEOTIDE SEQUENCE [LARGE SCALE GENOMIC DNA]</scope>
    <source>
        <strain evidence="11 12">NIES-35</strain>
    </source>
</reference>
<dbReference type="GO" id="GO:0006401">
    <property type="term" value="P:RNA catabolic process"/>
    <property type="evidence" value="ECO:0007669"/>
    <property type="project" value="InterPro"/>
</dbReference>
<dbReference type="InterPro" id="IPR048392">
    <property type="entry name" value="MTR4-like_stalk"/>
</dbReference>
<name>A0A2V0PAD3_9CHLO</name>
<keyword evidence="5" id="KW-0067">ATP-binding</keyword>
<gene>
    <name evidence="11" type="ORF">Rsub_08503</name>
</gene>
<dbReference type="FunCoup" id="A0A2V0PAD3">
    <property type="interactions" value="2046"/>
</dbReference>
<dbReference type="SMART" id="SM00487">
    <property type="entry name" value="DEXDc"/>
    <property type="match status" value="1"/>
</dbReference>
<evidence type="ECO:0000313" key="12">
    <source>
        <dbReference type="Proteomes" id="UP000247498"/>
    </source>
</evidence>
<keyword evidence="6" id="KW-0539">Nucleus</keyword>
<dbReference type="Pfam" id="PF00270">
    <property type="entry name" value="DEAD"/>
    <property type="match status" value="1"/>
</dbReference>
<feature type="region of interest" description="Disordered" evidence="8">
    <location>
        <begin position="50"/>
        <end position="75"/>
    </location>
</feature>
<dbReference type="Pfam" id="PF21408">
    <property type="entry name" value="MTR4-like_stalk"/>
    <property type="match status" value="1"/>
</dbReference>
<dbReference type="SUPFAM" id="SSF52540">
    <property type="entry name" value="P-loop containing nucleoside triphosphate hydrolases"/>
    <property type="match status" value="1"/>
</dbReference>
<feature type="domain" description="Helicase ATP-binding" evidence="9">
    <location>
        <begin position="94"/>
        <end position="250"/>
    </location>
</feature>
<comment type="similarity">
    <text evidence="7">Belongs to the DExH box helicase family. SKI2 subfamily.</text>
</comment>
<feature type="region of interest" description="Disordered" evidence="8">
    <location>
        <begin position="1"/>
        <end position="20"/>
    </location>
</feature>
<comment type="subcellular location">
    <subcellularLocation>
        <location evidence="1">Nucleus</location>
    </subcellularLocation>
</comment>
<feature type="compositionally biased region" description="Gly residues" evidence="8">
    <location>
        <begin position="53"/>
        <end position="62"/>
    </location>
</feature>
<dbReference type="GO" id="GO:0005634">
    <property type="term" value="C:nucleus"/>
    <property type="evidence" value="ECO:0007669"/>
    <property type="project" value="UniProtKB-SubCell"/>
</dbReference>
<dbReference type="Pfam" id="PF00271">
    <property type="entry name" value="Helicase_C"/>
    <property type="match status" value="1"/>
</dbReference>
<sequence length="1090" mass="115713">MGDAEAAGAGPPPAKRPKLLGDDVVWKPAGDNVNLITVGSKSCTHEVLWPPETGGGGGAGAGGDERSMMPPAPRPGPPARTYPFPLDPFQTTAIACLEARHNVLVAAHTSAGKTVVAEYAMAMALRDNARVIYTSPLKALSNEKYRQFKGDFGDVGLMTGDVTIDPGASCLVMTTEILRSMLYRGSDVVSEASLLVFDEVHYLRDAERGVVWEECIALAPRGARMAFLSATLPNAAEFAGWVAASHGSPCHVVYTDYRPTPLQHFIWPTGCDDASCGMFLVVDESGIFRDNVFQEAVARIGGASIDAAVGSKKGGSKKEKKKDARQAAAEDILRLVAMCVARDLAPLIVFSFGKREVESNAEAVLPLDLTTDEEKAMVETTFNAAIDSLSPEDRQLKQIVNLLPMLKRGVGVHHSGLLPILKEAVELMFQEGWVKVLFATETFSTGLNMPARTVAFTRARKFDGSQFRWVSSGEYIQMSGRAGRRGKDARGNVILMLDAKMEPAVAKAMIKGAPDALTSAFGLRESMLLGLARVEGASPEALLAQSFRQWQAKRALPALQARAEALAARRDGVVVEDAGAVEELLDLVEQRAAMGQQLRAATVARSDVALRFLQPGRLVRVAPGPPETGRPLPQLGPVPKSAALDDGDAAAGDDKAAGSSGSDDDEGGAGSSGQDGGAGPSLEDILQLVDGGVWGVLVSFEKLGKNQVVAGTDGGGVDGDGSSFRDSSEGPRFAVDVLVACDPATLPRSSGSPVRALPRLLPPEAEGSAAHVVTLPLDHLASLSSARMKGLTDLRAPEARKRGLAAVAEVVRRQRASGRSGPPLLDPQADMRAGGKDVERLVRRLESLDARIAAHPLARSPALAARLGALQAKRALAAAARVARREAKAAAGLVLGDELAARQRLLRRLGYMDSDGLVTTKGRVAADLQAGDEIVLTEMIFTGAFNGLPTNELAALCSCFVWVEKSDGGARLPQSLRDLYRALTDTARRVGKAREECKLGVEAAAYAESFRPELMNAVDAWARGVRFSEVIKMAEVFEGSLVRAVRRLEELMRQVGTALRAVGDTELAARFDESRAAIKRDVIFAASLYL</sequence>
<dbReference type="PROSITE" id="PS51192">
    <property type="entry name" value="HELICASE_ATP_BIND_1"/>
    <property type="match status" value="1"/>
</dbReference>
<evidence type="ECO:0000259" key="9">
    <source>
        <dbReference type="PROSITE" id="PS51192"/>
    </source>
</evidence>
<keyword evidence="2" id="KW-0547">Nucleotide-binding</keyword>
<dbReference type="EMBL" id="BDRX01000071">
    <property type="protein sequence ID" value="GBF95912.1"/>
    <property type="molecule type" value="Genomic_DNA"/>
</dbReference>
<dbReference type="FunFam" id="3.40.50.300:FF:000083">
    <property type="entry name" value="ATP-dependent RNA helicase DOB1"/>
    <property type="match status" value="1"/>
</dbReference>
<feature type="region of interest" description="Disordered" evidence="8">
    <location>
        <begin position="619"/>
        <end position="682"/>
    </location>
</feature>
<dbReference type="GO" id="GO:0005524">
    <property type="term" value="F:ATP binding"/>
    <property type="evidence" value="ECO:0007669"/>
    <property type="project" value="UniProtKB-KW"/>
</dbReference>
<dbReference type="PANTHER" id="PTHR12131:SF25">
    <property type="entry name" value="DEXH-BOX ATP-DEPENDENT RNA HELICASE DEXH9"/>
    <property type="match status" value="1"/>
</dbReference>
<evidence type="ECO:0000256" key="6">
    <source>
        <dbReference type="ARBA" id="ARBA00023242"/>
    </source>
</evidence>
<comment type="caution">
    <text evidence="11">The sequence shown here is derived from an EMBL/GenBank/DDBJ whole genome shotgun (WGS) entry which is preliminary data.</text>
</comment>
<dbReference type="InterPro" id="IPR011545">
    <property type="entry name" value="DEAD/DEAH_box_helicase_dom"/>
</dbReference>
<dbReference type="InterPro" id="IPR012961">
    <property type="entry name" value="Ski2/MTR4_C"/>
</dbReference>
<feature type="domain" description="Helicase C-terminal" evidence="10">
    <location>
        <begin position="363"/>
        <end position="535"/>
    </location>
</feature>
<evidence type="ECO:0000256" key="7">
    <source>
        <dbReference type="ARBA" id="ARBA00061045"/>
    </source>
</evidence>
<dbReference type="AlphaFoldDB" id="A0A2V0PAD3"/>
<dbReference type="SMART" id="SM01142">
    <property type="entry name" value="DSHCT"/>
    <property type="match status" value="1"/>
</dbReference>
<dbReference type="PROSITE" id="PS51194">
    <property type="entry name" value="HELICASE_CTER"/>
    <property type="match status" value="1"/>
</dbReference>
<dbReference type="GO" id="GO:0003724">
    <property type="term" value="F:RNA helicase activity"/>
    <property type="evidence" value="ECO:0007669"/>
    <property type="project" value="InterPro"/>
</dbReference>
<dbReference type="FunFam" id="3.40.50.300:FF:000141">
    <property type="entry name" value="ATP-dependent RNA helicase DOB1"/>
    <property type="match status" value="1"/>
</dbReference>
<protein>
    <submittedName>
        <fullName evidence="11">Uncharacterized protein</fullName>
    </submittedName>
</protein>
<dbReference type="InParanoid" id="A0A2V0PAD3"/>
<dbReference type="PANTHER" id="PTHR12131">
    <property type="entry name" value="ATP-DEPENDENT RNA AND DNA HELICASE"/>
    <property type="match status" value="1"/>
</dbReference>
<dbReference type="InterPro" id="IPR016438">
    <property type="entry name" value="SKI2-like"/>
</dbReference>
<dbReference type="GO" id="GO:0000460">
    <property type="term" value="P:maturation of 5.8S rRNA"/>
    <property type="evidence" value="ECO:0007669"/>
    <property type="project" value="TreeGrafter"/>
</dbReference>
<dbReference type="InterPro" id="IPR014001">
    <property type="entry name" value="Helicase_ATP-bd"/>
</dbReference>
<dbReference type="InterPro" id="IPR050699">
    <property type="entry name" value="RNA-DNA_Helicase"/>
</dbReference>
<dbReference type="Proteomes" id="UP000247498">
    <property type="component" value="Unassembled WGS sequence"/>
</dbReference>
<evidence type="ECO:0000256" key="1">
    <source>
        <dbReference type="ARBA" id="ARBA00004123"/>
    </source>
</evidence>
<organism evidence="11 12">
    <name type="scientific">Raphidocelis subcapitata</name>
    <dbReference type="NCBI Taxonomy" id="307507"/>
    <lineage>
        <taxon>Eukaryota</taxon>
        <taxon>Viridiplantae</taxon>
        <taxon>Chlorophyta</taxon>
        <taxon>core chlorophytes</taxon>
        <taxon>Chlorophyceae</taxon>
        <taxon>CS clade</taxon>
        <taxon>Sphaeropleales</taxon>
        <taxon>Selenastraceae</taxon>
        <taxon>Raphidocelis</taxon>
    </lineage>
</organism>
<proteinExistence type="inferred from homology"/>
<dbReference type="CDD" id="cd18795">
    <property type="entry name" value="SF2_C_Ski2"/>
    <property type="match status" value="1"/>
</dbReference>
<dbReference type="STRING" id="307507.A0A2V0PAD3"/>
<accession>A0A2V0PAD3</accession>
<evidence type="ECO:0000256" key="4">
    <source>
        <dbReference type="ARBA" id="ARBA00022806"/>
    </source>
</evidence>
<dbReference type="Gene3D" id="2.40.30.300">
    <property type="match status" value="1"/>
</dbReference>
<feature type="compositionally biased region" description="Gly residues" evidence="8">
    <location>
        <begin position="668"/>
        <end position="679"/>
    </location>
</feature>
<dbReference type="SMART" id="SM00490">
    <property type="entry name" value="HELICc"/>
    <property type="match status" value="1"/>
</dbReference>
<evidence type="ECO:0000256" key="3">
    <source>
        <dbReference type="ARBA" id="ARBA00022801"/>
    </source>
</evidence>
<dbReference type="Pfam" id="PF13234">
    <property type="entry name" value="MTR4_beta-barrel"/>
    <property type="match status" value="1"/>
</dbReference>
<dbReference type="GO" id="GO:0016787">
    <property type="term" value="F:hydrolase activity"/>
    <property type="evidence" value="ECO:0007669"/>
    <property type="project" value="UniProtKB-KW"/>
</dbReference>
<dbReference type="GO" id="GO:0003723">
    <property type="term" value="F:RNA binding"/>
    <property type="evidence" value="ECO:0007669"/>
    <property type="project" value="InterPro"/>
</dbReference>
<evidence type="ECO:0000313" key="11">
    <source>
        <dbReference type="EMBL" id="GBF95912.1"/>
    </source>
</evidence>
<evidence type="ECO:0000256" key="5">
    <source>
        <dbReference type="ARBA" id="ARBA00022840"/>
    </source>
</evidence>
<dbReference type="OrthoDB" id="64767at2759"/>
<dbReference type="InterPro" id="IPR001650">
    <property type="entry name" value="Helicase_C-like"/>
</dbReference>
<keyword evidence="4" id="KW-0347">Helicase</keyword>
<dbReference type="InterPro" id="IPR027417">
    <property type="entry name" value="P-loop_NTPase"/>
</dbReference>
<dbReference type="Gene3D" id="3.40.50.300">
    <property type="entry name" value="P-loop containing nucleotide triphosphate hydrolases"/>
    <property type="match status" value="2"/>
</dbReference>
<dbReference type="Gene3D" id="1.10.3380.30">
    <property type="match status" value="1"/>
</dbReference>
<dbReference type="InterPro" id="IPR025696">
    <property type="entry name" value="Beta-barrel_MTR4"/>
</dbReference>
<evidence type="ECO:0000259" key="10">
    <source>
        <dbReference type="PROSITE" id="PS51194"/>
    </source>
</evidence>
<evidence type="ECO:0000256" key="2">
    <source>
        <dbReference type="ARBA" id="ARBA00022741"/>
    </source>
</evidence>
<keyword evidence="12" id="KW-1185">Reference proteome</keyword>
<evidence type="ECO:0000256" key="8">
    <source>
        <dbReference type="SAM" id="MobiDB-lite"/>
    </source>
</evidence>
<dbReference type="PIRSF" id="PIRSF005198">
    <property type="entry name" value="Antiviral_helicase_SKI2"/>
    <property type="match status" value="1"/>
</dbReference>
<keyword evidence="3" id="KW-0378">Hydrolase</keyword>
<dbReference type="Pfam" id="PF08148">
    <property type="entry name" value="DSHCT"/>
    <property type="match status" value="1"/>
</dbReference>